<evidence type="ECO:0000313" key="3">
    <source>
        <dbReference type="Proteomes" id="UP001139646"/>
    </source>
</evidence>
<dbReference type="Proteomes" id="UP001139646">
    <property type="component" value="Unassembled WGS sequence"/>
</dbReference>
<sequence>MSRHWLLLRGLGRDHRHWGAFIAKFKHAFPDDKVSVLDTCGNGDFATLNSPLLIAEYTDHCRLELGEKPEELLANIHLVALSLGGMIALDWAHRFPQEISSITLINTSAANLTPWYKRINLVAVAKSLLVIMSKGSDEAIEKEILQLTSNKQQYADTLVHWTEYRRVQRTSLFNLIRQLIAASRFKVKSLANITPLVLTSRKDRLVNNIASQHIHHYLGGTLIEHSSVGHDLPLDDGSWVISKIKQYLALS</sequence>
<accession>A0ABS9WXR8</accession>
<comment type="caution">
    <text evidence="2">The sequence shown here is derived from an EMBL/GenBank/DDBJ whole genome shotgun (WGS) entry which is preliminary data.</text>
</comment>
<evidence type="ECO:0000313" key="2">
    <source>
        <dbReference type="EMBL" id="MCI2282787.1"/>
    </source>
</evidence>
<dbReference type="GO" id="GO:0016787">
    <property type="term" value="F:hydrolase activity"/>
    <property type="evidence" value="ECO:0007669"/>
    <property type="project" value="UniProtKB-KW"/>
</dbReference>
<dbReference type="Pfam" id="PF00561">
    <property type="entry name" value="Abhydrolase_1"/>
    <property type="match status" value="1"/>
</dbReference>
<dbReference type="InterPro" id="IPR029058">
    <property type="entry name" value="AB_hydrolase_fold"/>
</dbReference>
<dbReference type="Gene3D" id="3.40.50.1820">
    <property type="entry name" value="alpha/beta hydrolase"/>
    <property type="match status" value="1"/>
</dbReference>
<dbReference type="EMBL" id="JAKKSL010000001">
    <property type="protein sequence ID" value="MCI2282787.1"/>
    <property type="molecule type" value="Genomic_DNA"/>
</dbReference>
<dbReference type="RefSeq" id="WP_242283763.1">
    <property type="nucleotide sequence ID" value="NZ_JAKKSL010000001.1"/>
</dbReference>
<name>A0ABS9WXR8_9GAMM</name>
<proteinExistence type="predicted"/>
<organism evidence="2 3">
    <name type="scientific">Colwellia maritima</name>
    <dbReference type="NCBI Taxonomy" id="2912588"/>
    <lineage>
        <taxon>Bacteria</taxon>
        <taxon>Pseudomonadati</taxon>
        <taxon>Pseudomonadota</taxon>
        <taxon>Gammaproteobacteria</taxon>
        <taxon>Alteromonadales</taxon>
        <taxon>Colwelliaceae</taxon>
        <taxon>Colwellia</taxon>
    </lineage>
</organism>
<dbReference type="SUPFAM" id="SSF53474">
    <property type="entry name" value="alpha/beta-Hydrolases"/>
    <property type="match status" value="1"/>
</dbReference>
<feature type="domain" description="AB hydrolase-1" evidence="1">
    <location>
        <begin position="75"/>
        <end position="112"/>
    </location>
</feature>
<protein>
    <submittedName>
        <fullName evidence="2">Alpha/beta hydrolase</fullName>
    </submittedName>
</protein>
<reference evidence="2" key="1">
    <citation type="submission" date="2022-01" db="EMBL/GenBank/DDBJ databases">
        <title>Colwellia maritima, isolated from seawater.</title>
        <authorList>
            <person name="Kristyanto S."/>
            <person name="Jung J."/>
            <person name="Jeon C.O."/>
        </authorList>
    </citation>
    <scope>NUCLEOTIDE SEQUENCE</scope>
    <source>
        <strain evidence="2">MSW7</strain>
    </source>
</reference>
<keyword evidence="2" id="KW-0378">Hydrolase</keyword>
<gene>
    <name evidence="2" type="ORF">L3081_04405</name>
</gene>
<evidence type="ECO:0000259" key="1">
    <source>
        <dbReference type="Pfam" id="PF00561"/>
    </source>
</evidence>
<keyword evidence="3" id="KW-1185">Reference proteome</keyword>
<dbReference type="InterPro" id="IPR000073">
    <property type="entry name" value="AB_hydrolase_1"/>
</dbReference>